<keyword evidence="1" id="KW-0472">Membrane</keyword>
<comment type="caution">
    <text evidence="2">The sequence shown here is derived from an EMBL/GenBank/DDBJ whole genome shotgun (WGS) entry which is preliminary data.</text>
</comment>
<keyword evidence="1" id="KW-0812">Transmembrane</keyword>
<gene>
    <name evidence="2" type="ORF">A3F83_09620</name>
</gene>
<feature type="transmembrane region" description="Helical" evidence="1">
    <location>
        <begin position="6"/>
        <end position="29"/>
    </location>
</feature>
<evidence type="ECO:0000256" key="1">
    <source>
        <dbReference type="SAM" id="Phobius"/>
    </source>
</evidence>
<accession>A0A1F5YJI2</accession>
<evidence type="ECO:0000313" key="2">
    <source>
        <dbReference type="EMBL" id="OGG00368.1"/>
    </source>
</evidence>
<sequence>MATPAGLLGISLLGWVMVPLIFLMAWKAWRWSRQVPPESLIGARAGLAGVALLFSAVLTVWAWPVS</sequence>
<reference evidence="2 3" key="1">
    <citation type="journal article" date="2016" name="Nat. Commun.">
        <title>Thousands of microbial genomes shed light on interconnected biogeochemical processes in an aquifer system.</title>
        <authorList>
            <person name="Anantharaman K."/>
            <person name="Brown C.T."/>
            <person name="Hug L.A."/>
            <person name="Sharon I."/>
            <person name="Castelle C.J."/>
            <person name="Probst A.J."/>
            <person name="Thomas B.C."/>
            <person name="Singh A."/>
            <person name="Wilkins M.J."/>
            <person name="Karaoz U."/>
            <person name="Brodie E.L."/>
            <person name="Williams K.H."/>
            <person name="Hubbard S.S."/>
            <person name="Banfield J.F."/>
        </authorList>
    </citation>
    <scope>NUCLEOTIDE SEQUENCE [LARGE SCALE GENOMIC DNA]</scope>
</reference>
<dbReference type="STRING" id="1817867.A3F83_09620"/>
<dbReference type="EMBL" id="MFIX01000261">
    <property type="protein sequence ID" value="OGG00368.1"/>
    <property type="molecule type" value="Genomic_DNA"/>
</dbReference>
<dbReference type="Proteomes" id="UP000179129">
    <property type="component" value="Unassembled WGS sequence"/>
</dbReference>
<organism evidence="2 3">
    <name type="scientific">Candidatus Glassbacteria bacterium RIFCSPLOWO2_12_FULL_58_11</name>
    <dbReference type="NCBI Taxonomy" id="1817867"/>
    <lineage>
        <taxon>Bacteria</taxon>
        <taxon>Candidatus Glassiibacteriota</taxon>
    </lineage>
</organism>
<evidence type="ECO:0000313" key="3">
    <source>
        <dbReference type="Proteomes" id="UP000179129"/>
    </source>
</evidence>
<feature type="transmembrane region" description="Helical" evidence="1">
    <location>
        <begin position="41"/>
        <end position="63"/>
    </location>
</feature>
<protein>
    <submittedName>
        <fullName evidence="2">Uncharacterized protein</fullName>
    </submittedName>
</protein>
<proteinExistence type="predicted"/>
<name>A0A1F5YJI2_9BACT</name>
<keyword evidence="1" id="KW-1133">Transmembrane helix</keyword>
<dbReference type="AlphaFoldDB" id="A0A1F5YJI2"/>